<gene>
    <name evidence="3" type="ORF">L2764_02755</name>
</gene>
<protein>
    <submittedName>
        <fullName evidence="3">DUF3592 domain-containing protein</fullName>
    </submittedName>
</protein>
<feature type="transmembrane region" description="Helical" evidence="1">
    <location>
        <begin position="115"/>
        <end position="137"/>
    </location>
</feature>
<comment type="caution">
    <text evidence="3">The sequence shown here is derived from an EMBL/GenBank/DDBJ whole genome shotgun (WGS) entry which is preliminary data.</text>
</comment>
<keyword evidence="4" id="KW-1185">Reference proteome</keyword>
<evidence type="ECO:0000259" key="2">
    <source>
        <dbReference type="Pfam" id="PF12158"/>
    </source>
</evidence>
<feature type="transmembrane region" description="Helical" evidence="1">
    <location>
        <begin position="7"/>
        <end position="26"/>
    </location>
</feature>
<dbReference type="RefSeq" id="WP_248938715.1">
    <property type="nucleotide sequence ID" value="NZ_JAKIKS010000006.1"/>
</dbReference>
<sequence>MKSMSLLQKVFLIIGAVMISMTLYMASNTSDYIDNSIVSVGKVVDYREVYSSSSLTYAPIIEYQIPNGKTLSFASSTSSYPPAYDIGDPVNIRYATGSPQNAMINGFFSLWLGEIIVGGLGCVFLGIAFFGNVFNFFKNRKRTSLTLYGDRIDTKLQGVERNLSLRVNGRHPYNIVTQGLNSRTSERQTFKSQNLWVDPTAYLDDRWITVYVDKRRPKRYFMDVSFLSNG</sequence>
<evidence type="ECO:0000256" key="1">
    <source>
        <dbReference type="SAM" id="Phobius"/>
    </source>
</evidence>
<dbReference type="InterPro" id="IPR021994">
    <property type="entry name" value="DUF3592"/>
</dbReference>
<keyword evidence="1" id="KW-0472">Membrane</keyword>
<reference evidence="3 4" key="1">
    <citation type="submission" date="2022-01" db="EMBL/GenBank/DDBJ databases">
        <title>Whole genome-based taxonomy of the Shewanellaceae.</title>
        <authorList>
            <person name="Martin-Rodriguez A.J."/>
        </authorList>
    </citation>
    <scope>NUCLEOTIDE SEQUENCE [LARGE SCALE GENOMIC DNA]</scope>
    <source>
        <strain evidence="3 4">DSM 17177</strain>
    </source>
</reference>
<keyword evidence="1" id="KW-0812">Transmembrane</keyword>
<evidence type="ECO:0000313" key="3">
    <source>
        <dbReference type="EMBL" id="MCL1123427.1"/>
    </source>
</evidence>
<accession>A0ABT0L6W1</accession>
<keyword evidence="1" id="KW-1133">Transmembrane helix</keyword>
<dbReference type="EMBL" id="JAKIKS010000006">
    <property type="protein sequence ID" value="MCL1123427.1"/>
    <property type="molecule type" value="Genomic_DNA"/>
</dbReference>
<dbReference type="Pfam" id="PF12158">
    <property type="entry name" value="DUF3592"/>
    <property type="match status" value="1"/>
</dbReference>
<organism evidence="3 4">
    <name type="scientific">Shewanella surugensis</name>
    <dbReference type="NCBI Taxonomy" id="212020"/>
    <lineage>
        <taxon>Bacteria</taxon>
        <taxon>Pseudomonadati</taxon>
        <taxon>Pseudomonadota</taxon>
        <taxon>Gammaproteobacteria</taxon>
        <taxon>Alteromonadales</taxon>
        <taxon>Shewanellaceae</taxon>
        <taxon>Shewanella</taxon>
    </lineage>
</organism>
<evidence type="ECO:0000313" key="4">
    <source>
        <dbReference type="Proteomes" id="UP001203423"/>
    </source>
</evidence>
<feature type="domain" description="DUF3592" evidence="2">
    <location>
        <begin position="41"/>
        <end position="108"/>
    </location>
</feature>
<name>A0ABT0L6W1_9GAMM</name>
<proteinExistence type="predicted"/>
<dbReference type="Proteomes" id="UP001203423">
    <property type="component" value="Unassembled WGS sequence"/>
</dbReference>